<sequence length="568" mass="64687">MTHGDKIDLHSNDAASSAPYSIKEETLGTPRKLRVIMIGAGASGLNLARHMEMHMQNYELQLYEKNEDIGGTWFENRYPGCACDIPSHNYQYTWEPNPEWSTFYSQAGEIFKYFKNIATKYDLYKYIRLRHLVIGAVWDEEKGIWNLEIKNNTTGELIRDWAHILINGCGVLNNWKWPDIPGLHSFKGDLIHSAAWPDDFHYTNKNVAVLGCGSSGVQIVPTIQPKVKSLTTFIRSPTWITAGFAQRHAGPGGANFEFTEEQKKTFRENPQEYLEYRKAIEGELNTRFRFVIADSKEQAEAREYSIKDMTTKLGGNPRLVKALLPDFAVGCRRPTPGNGYLESLTNDNVRVVTDTISKVVPEGIVLSTGEVLNVDSFICATGFDMSFAPRFDLVGREGKRLTEQWKEKPTAYLSLAAANFPNYFMFLGPNAPIGHGSVLPIVEHSTKYLINFMKKIQSQGIKAVTPKPEAIRDYDIHITEFMKRTAWATPCRSWFKNGKIDGPVIAVHPGSRVHWFHMLDDIRYEDWEYTYFSDNRFQYLGDGFSTREDPGKVTTGYLESPEKGFRDY</sequence>
<reference evidence="6" key="2">
    <citation type="submission" date="2020-02" db="EMBL/GenBank/DDBJ databases">
        <authorList>
            <person name="Gilchrist C.L.M."/>
            <person name="Chooi Y.-H."/>
        </authorList>
    </citation>
    <scope>NUCLEOTIDE SEQUENCE</scope>
    <source>
        <strain evidence="6">MST-FP2251</strain>
    </source>
</reference>
<proteinExistence type="inferred from homology"/>
<dbReference type="GO" id="GO:0050661">
    <property type="term" value="F:NADP binding"/>
    <property type="evidence" value="ECO:0007669"/>
    <property type="project" value="InterPro"/>
</dbReference>
<evidence type="ECO:0000256" key="5">
    <source>
        <dbReference type="ARBA" id="ARBA00023002"/>
    </source>
</evidence>
<dbReference type="GO" id="GO:0050660">
    <property type="term" value="F:flavin adenine dinucleotide binding"/>
    <property type="evidence" value="ECO:0007669"/>
    <property type="project" value="InterPro"/>
</dbReference>
<comment type="similarity">
    <text evidence="2">Belongs to the FAD-binding monooxygenase family.</text>
</comment>
<dbReference type="Gene3D" id="3.50.50.60">
    <property type="entry name" value="FAD/NAD(P)-binding domain"/>
    <property type="match status" value="2"/>
</dbReference>
<dbReference type="SUPFAM" id="SSF51905">
    <property type="entry name" value="FAD/NAD(P)-binding domain"/>
    <property type="match status" value="3"/>
</dbReference>
<dbReference type="PANTHER" id="PTHR42877:SF12">
    <property type="entry name" value="MONOOXYGENASE"/>
    <property type="match status" value="1"/>
</dbReference>
<evidence type="ECO:0000256" key="1">
    <source>
        <dbReference type="ARBA" id="ARBA00001974"/>
    </source>
</evidence>
<dbReference type="InterPro" id="IPR020946">
    <property type="entry name" value="Flavin_mOase-like"/>
</dbReference>
<keyword evidence="5" id="KW-0560">Oxidoreductase</keyword>
<name>A0AAD4CQ39_ASPNN</name>
<evidence type="ECO:0000256" key="2">
    <source>
        <dbReference type="ARBA" id="ARBA00010139"/>
    </source>
</evidence>
<accession>A0AAD4CQ39</accession>
<dbReference type="GO" id="GO:0004499">
    <property type="term" value="F:N,N-dimethylaniline monooxygenase activity"/>
    <property type="evidence" value="ECO:0007669"/>
    <property type="project" value="InterPro"/>
</dbReference>
<evidence type="ECO:0000256" key="4">
    <source>
        <dbReference type="ARBA" id="ARBA00022827"/>
    </source>
</evidence>
<dbReference type="EMBL" id="VCAU01000025">
    <property type="protein sequence ID" value="KAF9890640.1"/>
    <property type="molecule type" value="Genomic_DNA"/>
</dbReference>
<organism evidence="6 7">
    <name type="scientific">Aspergillus nanangensis</name>
    <dbReference type="NCBI Taxonomy" id="2582783"/>
    <lineage>
        <taxon>Eukaryota</taxon>
        <taxon>Fungi</taxon>
        <taxon>Dikarya</taxon>
        <taxon>Ascomycota</taxon>
        <taxon>Pezizomycotina</taxon>
        <taxon>Eurotiomycetes</taxon>
        <taxon>Eurotiomycetidae</taxon>
        <taxon>Eurotiales</taxon>
        <taxon>Aspergillaceae</taxon>
        <taxon>Aspergillus</taxon>
        <taxon>Aspergillus subgen. Circumdati</taxon>
    </lineage>
</organism>
<comment type="cofactor">
    <cofactor evidence="1">
        <name>FAD</name>
        <dbReference type="ChEBI" id="CHEBI:57692"/>
    </cofactor>
</comment>
<comment type="caution">
    <text evidence="6">The sequence shown here is derived from an EMBL/GenBank/DDBJ whole genome shotgun (WGS) entry which is preliminary data.</text>
</comment>
<dbReference type="PANTHER" id="PTHR42877">
    <property type="entry name" value="L-ORNITHINE N(5)-MONOOXYGENASE-RELATED"/>
    <property type="match status" value="1"/>
</dbReference>
<keyword evidence="4" id="KW-0274">FAD</keyword>
<protein>
    <submittedName>
        <fullName evidence="6">Uncharacterized protein</fullName>
    </submittedName>
</protein>
<gene>
    <name evidence="6" type="ORF">FE257_005771</name>
</gene>
<dbReference type="AlphaFoldDB" id="A0AAD4CQ39"/>
<keyword evidence="3" id="KW-0285">Flavoprotein</keyword>
<keyword evidence="7" id="KW-1185">Reference proteome</keyword>
<dbReference type="Pfam" id="PF00743">
    <property type="entry name" value="FMO-like"/>
    <property type="match status" value="1"/>
</dbReference>
<dbReference type="InterPro" id="IPR051209">
    <property type="entry name" value="FAD-bind_Monooxygenase_sf"/>
</dbReference>
<dbReference type="Proteomes" id="UP001194746">
    <property type="component" value="Unassembled WGS sequence"/>
</dbReference>
<reference evidence="6" key="1">
    <citation type="journal article" date="2019" name="Beilstein J. Org. Chem.">
        <title>Nanangenines: drimane sesquiterpenoids as the dominant metabolite cohort of a novel Australian fungus, Aspergillus nanangensis.</title>
        <authorList>
            <person name="Lacey H.J."/>
            <person name="Gilchrist C.L.M."/>
            <person name="Crombie A."/>
            <person name="Kalaitzis J.A."/>
            <person name="Vuong D."/>
            <person name="Rutledge P.J."/>
            <person name="Turner P."/>
            <person name="Pitt J.I."/>
            <person name="Lacey E."/>
            <person name="Chooi Y.H."/>
            <person name="Piggott A.M."/>
        </authorList>
    </citation>
    <scope>NUCLEOTIDE SEQUENCE</scope>
    <source>
        <strain evidence="6">MST-FP2251</strain>
    </source>
</reference>
<evidence type="ECO:0000313" key="7">
    <source>
        <dbReference type="Proteomes" id="UP001194746"/>
    </source>
</evidence>
<evidence type="ECO:0000256" key="3">
    <source>
        <dbReference type="ARBA" id="ARBA00022630"/>
    </source>
</evidence>
<evidence type="ECO:0000313" key="6">
    <source>
        <dbReference type="EMBL" id="KAF9890640.1"/>
    </source>
</evidence>
<dbReference type="InterPro" id="IPR036188">
    <property type="entry name" value="FAD/NAD-bd_sf"/>
</dbReference>